<comment type="caution">
    <text evidence="1">The sequence shown here is derived from an EMBL/GenBank/DDBJ whole genome shotgun (WGS) entry which is preliminary data.</text>
</comment>
<protein>
    <submittedName>
        <fullName evidence="1">Uncharacterized protein</fullName>
    </submittedName>
</protein>
<gene>
    <name evidence="1" type="ORF">Vadar_010028</name>
</gene>
<organism evidence="1 2">
    <name type="scientific">Vaccinium darrowii</name>
    <dbReference type="NCBI Taxonomy" id="229202"/>
    <lineage>
        <taxon>Eukaryota</taxon>
        <taxon>Viridiplantae</taxon>
        <taxon>Streptophyta</taxon>
        <taxon>Embryophyta</taxon>
        <taxon>Tracheophyta</taxon>
        <taxon>Spermatophyta</taxon>
        <taxon>Magnoliopsida</taxon>
        <taxon>eudicotyledons</taxon>
        <taxon>Gunneridae</taxon>
        <taxon>Pentapetalae</taxon>
        <taxon>asterids</taxon>
        <taxon>Ericales</taxon>
        <taxon>Ericaceae</taxon>
        <taxon>Vaccinioideae</taxon>
        <taxon>Vaccinieae</taxon>
        <taxon>Vaccinium</taxon>
    </lineage>
</organism>
<evidence type="ECO:0000313" key="2">
    <source>
        <dbReference type="Proteomes" id="UP000828048"/>
    </source>
</evidence>
<reference evidence="1 2" key="1">
    <citation type="journal article" date="2021" name="Hortic Res">
        <title>High-quality reference genome and annotation aids understanding of berry development for evergreen blueberry (Vaccinium darrowii).</title>
        <authorList>
            <person name="Yu J."/>
            <person name="Hulse-Kemp A.M."/>
            <person name="Babiker E."/>
            <person name="Staton M."/>
        </authorList>
    </citation>
    <scope>NUCLEOTIDE SEQUENCE [LARGE SCALE GENOMIC DNA]</scope>
    <source>
        <strain evidence="2">cv. NJ 8807/NJ 8810</strain>
        <tissue evidence="1">Young leaf</tissue>
    </source>
</reference>
<proteinExistence type="predicted"/>
<keyword evidence="2" id="KW-1185">Reference proteome</keyword>
<dbReference type="EMBL" id="CM037156">
    <property type="protein sequence ID" value="KAH7837134.1"/>
    <property type="molecule type" value="Genomic_DNA"/>
</dbReference>
<dbReference type="Proteomes" id="UP000828048">
    <property type="component" value="Chromosome 6"/>
</dbReference>
<sequence length="105" mass="11623">MNGLTTTAMIFMLKNVDECVDPYNVNKYGEGSSNLIPRHSSGLPWRTANAVAILHIHNETYMGKEPCRTSAFTGAKWIAELNMGHPKCMCQAFCMSKTTFVALCC</sequence>
<accession>A0ACB7X9S4</accession>
<name>A0ACB7X9S4_9ERIC</name>
<evidence type="ECO:0000313" key="1">
    <source>
        <dbReference type="EMBL" id="KAH7837134.1"/>
    </source>
</evidence>